<dbReference type="RefSeq" id="WP_157463331.1">
    <property type="nucleotide sequence ID" value="NZ_CZAI01000003.1"/>
</dbReference>
<evidence type="ECO:0000313" key="2">
    <source>
        <dbReference type="Proteomes" id="UP000095657"/>
    </source>
</evidence>
<protein>
    <submittedName>
        <fullName evidence="1">Uncharacterized protein</fullName>
    </submittedName>
</protein>
<evidence type="ECO:0000313" key="1">
    <source>
        <dbReference type="EMBL" id="CUP13599.1"/>
    </source>
</evidence>
<reference evidence="1 2" key="1">
    <citation type="submission" date="2015-09" db="EMBL/GenBank/DDBJ databases">
        <authorList>
            <consortium name="Pathogen Informatics"/>
        </authorList>
    </citation>
    <scope>NUCLEOTIDE SEQUENCE [LARGE SCALE GENOMIC DNA]</scope>
    <source>
        <strain evidence="1 2">2789STDY5834880</strain>
    </source>
</reference>
<dbReference type="EMBL" id="CZAI01000003">
    <property type="protein sequence ID" value="CUP13599.1"/>
    <property type="molecule type" value="Genomic_DNA"/>
</dbReference>
<proteinExistence type="predicted"/>
<dbReference type="Proteomes" id="UP000095657">
    <property type="component" value="Unassembled WGS sequence"/>
</dbReference>
<dbReference type="AlphaFoldDB" id="A0A174KWJ8"/>
<accession>A0A174KWJ8</accession>
<name>A0A174KWJ8_9BACE</name>
<sequence length="148" mass="16700">MVNATNVSQKECNTPIKRGGKALSEEKVDECMANGGMILSSRTMATPLPTSESILHVFRPRNKNQEEQYVALIKKIKNGEQCSSDEYLFLIKEGNINLRVIYGVYLSLCQKNSVAKVITWRTFYMQCSGYRTLKPNTMAAISEYIGMM</sequence>
<dbReference type="STRING" id="47678.ERS852494_01583"/>
<gene>
    <name evidence="1" type="ORF">ERS852494_01583</name>
</gene>
<organism evidence="1 2">
    <name type="scientific">Bacteroides caccae</name>
    <dbReference type="NCBI Taxonomy" id="47678"/>
    <lineage>
        <taxon>Bacteria</taxon>
        <taxon>Pseudomonadati</taxon>
        <taxon>Bacteroidota</taxon>
        <taxon>Bacteroidia</taxon>
        <taxon>Bacteroidales</taxon>
        <taxon>Bacteroidaceae</taxon>
        <taxon>Bacteroides</taxon>
    </lineage>
</organism>